<organism evidence="1 2">
    <name type="scientific">Actinomadura fulvescens</name>
    <dbReference type="NCBI Taxonomy" id="46160"/>
    <lineage>
        <taxon>Bacteria</taxon>
        <taxon>Bacillati</taxon>
        <taxon>Actinomycetota</taxon>
        <taxon>Actinomycetes</taxon>
        <taxon>Streptosporangiales</taxon>
        <taxon>Thermomonosporaceae</taxon>
        <taxon>Actinomadura</taxon>
    </lineage>
</organism>
<dbReference type="SUPFAM" id="SSF117281">
    <property type="entry name" value="Kelch motif"/>
    <property type="match status" value="1"/>
</dbReference>
<evidence type="ECO:0000313" key="2">
    <source>
        <dbReference type="Proteomes" id="UP001501509"/>
    </source>
</evidence>
<comment type="caution">
    <text evidence="1">The sequence shown here is derived from an EMBL/GenBank/DDBJ whole genome shotgun (WGS) entry which is preliminary data.</text>
</comment>
<protein>
    <recommendedName>
        <fullName evidence="3">Kelch repeat-containing protein</fullName>
    </recommendedName>
</protein>
<dbReference type="RefSeq" id="WP_344547672.1">
    <property type="nucleotide sequence ID" value="NZ_BAAATD010000014.1"/>
</dbReference>
<dbReference type="Gene3D" id="2.130.10.80">
    <property type="entry name" value="Galactose oxidase/kelch, beta-propeller"/>
    <property type="match status" value="1"/>
</dbReference>
<keyword evidence="2" id="KW-1185">Reference proteome</keyword>
<sequence length="167" mass="17811">MYDRQAGMYVLSLMHKVTVRTHHVMTKRVQLIEGVGIMIEGTSRAVREVAAGVVPGRWSAAGKLPKATWLATNTAVALSDGKVLLAGGEDARRNARDEATVYDAAANAWTAVGDLNTTRRLHTLTRLQDGRVLAAGGISGPFSLPPAQLASAEIYDPSLPEAFTSSR</sequence>
<evidence type="ECO:0008006" key="3">
    <source>
        <dbReference type="Google" id="ProtNLM"/>
    </source>
</evidence>
<dbReference type="InterPro" id="IPR015915">
    <property type="entry name" value="Kelch-typ_b-propeller"/>
</dbReference>
<reference evidence="2" key="1">
    <citation type="journal article" date="2019" name="Int. J. Syst. Evol. Microbiol.">
        <title>The Global Catalogue of Microorganisms (GCM) 10K type strain sequencing project: providing services to taxonomists for standard genome sequencing and annotation.</title>
        <authorList>
            <consortium name="The Broad Institute Genomics Platform"/>
            <consortium name="The Broad Institute Genome Sequencing Center for Infectious Disease"/>
            <person name="Wu L."/>
            <person name="Ma J."/>
        </authorList>
    </citation>
    <scope>NUCLEOTIDE SEQUENCE [LARGE SCALE GENOMIC DNA]</scope>
    <source>
        <strain evidence="2">JCM 6833</strain>
    </source>
</reference>
<dbReference type="Proteomes" id="UP001501509">
    <property type="component" value="Unassembled WGS sequence"/>
</dbReference>
<evidence type="ECO:0000313" key="1">
    <source>
        <dbReference type="EMBL" id="GAA2629922.1"/>
    </source>
</evidence>
<dbReference type="EMBL" id="BAAATD010000014">
    <property type="protein sequence ID" value="GAA2629922.1"/>
    <property type="molecule type" value="Genomic_DNA"/>
</dbReference>
<proteinExistence type="predicted"/>
<name>A0ABP6CZP1_9ACTN</name>
<gene>
    <name evidence="1" type="ORF">GCM10010411_79570</name>
</gene>
<accession>A0ABP6CZP1</accession>
<dbReference type="InterPro" id="IPR037293">
    <property type="entry name" value="Gal_Oxidase_central_sf"/>
</dbReference>